<dbReference type="PRINTS" id="PR00418">
    <property type="entry name" value="TPI2FAMILY"/>
</dbReference>
<evidence type="ECO:0000256" key="8">
    <source>
        <dbReference type="ARBA" id="ARBA00022840"/>
    </source>
</evidence>
<dbReference type="EMBL" id="MN740875">
    <property type="protein sequence ID" value="QHU16057.1"/>
    <property type="molecule type" value="Genomic_DNA"/>
</dbReference>
<evidence type="ECO:0000256" key="6">
    <source>
        <dbReference type="ARBA" id="ARBA00022723"/>
    </source>
</evidence>
<accession>A0A6C0KGZ7</accession>
<dbReference type="SUPFAM" id="SSF55874">
    <property type="entry name" value="ATPase domain of HSP90 chaperone/DNA topoisomerase II/histidine kinase"/>
    <property type="match status" value="1"/>
</dbReference>
<dbReference type="Pfam" id="PF16898">
    <property type="entry name" value="TOPRIM_C"/>
    <property type="match status" value="1"/>
</dbReference>
<dbReference type="Gene3D" id="3.40.50.670">
    <property type="match status" value="1"/>
</dbReference>
<sequence>MSKYKSLDQRSHVLHRPDMYIGTVKNNVHDYYAAMTSEDDDEKENITITKKNGVLNQGLHRIFIEILSNSIDNVWRSSLTDTKCTKIKVDIDDEGRITVWNDGLTIPVEIDNVSGLYNPELVFGKLLTSSNYDDEEERMTSGRNGLGSKATNIFSKEFSVKLFDPSTSKQYVQTWRNNMSEKDKHKITSPKQKNGYTQISFLPDFEKFGVTNLSSAMRELFYKNIIDTAMITGVAVFYNDKKVPVKTLKDYAALYEPSDEFIAVSTSDGDFVLSANSKPDGSFMPVSFVNGIETTQGGVHVDAWAESFLRPILEKINGAVKKGSTPLVIKDIRPYFRLFMNCKLVNPTFTSQEKSKLVSPEVKPAVLAKHITAIMKWSVIEAIRDILKSRELLALKKTEKKRGFVKIEGLDPANLAGTKQSDECSLILCEGDSAKTFAVKGIQTGVYQKKGRDFFGIYPLKGKCLNVRNSNVTTISKNKEICDVIQALNLKYATDYLDDDNYAALSYGRVIILTDSDVDGYHICGLLLNFFHKLFPSLIERNPSFITCMRTPIVRIYQGKTDLSFYTLEDFRQYQTDHPLAKGDVKYFKGLGTNNNKEIETSFGRKMIEFIKDEHTDANMDKVFHSKFSDQRKTWLEQYDPSNQSEIVGKNAIQHLPISNFLDNEMIKFSIDDCKRSLPHMIDGLKESHRKILYATFLKNLKYTSKTMKVAQLAGFVAEKTNYHHGEQCLFDTITKLAHDFVGSNNIPLLYRDGQFGSRIAGGKDAANARYIFTKCDVMTRLLFRPEDDVLLTHIMDDGDKVEPVFFVPILPVVLINGCTAGIGTGWSSQVPCYNPLDLVRCVTLWLDHRDKMELNAVNEEKNDHVFTIPDIHPWYRGFKGTIEKVADKNENGCKYITKGLISQKKGKGSLMSTVVTELPISLWTEKFKDSVEELVESKHLRSYKNYSTDVVINFELDETKDAMSCTIENLKLTSSLNCNNMVLFSEKGTITKYNRVQTIIDNFCNVRYEYYVKRRNYLLSDFEMQLTIVRNKMRFLRDVMSGSLVVQEVDEDVLRNEIETRGYYKNISTDKDNSDDTSMKSYGYLLNMNIRSFTKQKVDSLQKEIDALEKLYKTSKNTKPSQMWRNDLLEFQQEYTKQYK</sequence>
<dbReference type="InterPro" id="IPR013760">
    <property type="entry name" value="Topo_IIA-like_dom_sf"/>
</dbReference>
<dbReference type="PROSITE" id="PS00177">
    <property type="entry name" value="TOPOISOMERASE_II"/>
    <property type="match status" value="1"/>
</dbReference>
<dbReference type="InterPro" id="IPR001154">
    <property type="entry name" value="TopoII_euk"/>
</dbReference>
<comment type="cofactor">
    <cofactor evidence="3">
        <name>Mg(2+)</name>
        <dbReference type="ChEBI" id="CHEBI:18420"/>
    </cofactor>
</comment>
<dbReference type="GO" id="GO:0003677">
    <property type="term" value="F:DNA binding"/>
    <property type="evidence" value="ECO:0007669"/>
    <property type="project" value="UniProtKB-KW"/>
</dbReference>
<dbReference type="SUPFAM" id="SSF56719">
    <property type="entry name" value="Type II DNA topoisomerase"/>
    <property type="match status" value="1"/>
</dbReference>
<dbReference type="InterPro" id="IPR013506">
    <property type="entry name" value="Topo_IIA_bsu_dom2"/>
</dbReference>
<dbReference type="EC" id="5.6.2.2" evidence="5"/>
<dbReference type="PANTHER" id="PTHR10169:SF38">
    <property type="entry name" value="DNA TOPOISOMERASE 2"/>
    <property type="match status" value="1"/>
</dbReference>
<feature type="domain" description="Toprim" evidence="14">
    <location>
        <begin position="424"/>
        <end position="546"/>
    </location>
</feature>
<evidence type="ECO:0000259" key="14">
    <source>
        <dbReference type="PROSITE" id="PS50880"/>
    </source>
</evidence>
<dbReference type="InterPro" id="IPR020568">
    <property type="entry name" value="Ribosomal_Su5_D2-typ_SF"/>
</dbReference>
<keyword evidence="11" id="KW-0238">DNA-binding</keyword>
<dbReference type="InterPro" id="IPR013759">
    <property type="entry name" value="Topo_IIA_B_C"/>
</dbReference>
<keyword evidence="6" id="KW-0479">Metal-binding</keyword>
<evidence type="ECO:0000259" key="15">
    <source>
        <dbReference type="PROSITE" id="PS52040"/>
    </source>
</evidence>
<reference evidence="16" key="1">
    <citation type="journal article" date="2020" name="Nature">
        <title>Giant virus diversity and host interactions through global metagenomics.</title>
        <authorList>
            <person name="Schulz F."/>
            <person name="Roux S."/>
            <person name="Paez-Espino D."/>
            <person name="Jungbluth S."/>
            <person name="Walsh D.A."/>
            <person name="Denef V.J."/>
            <person name="McMahon K.D."/>
            <person name="Konstantinidis K.T."/>
            <person name="Eloe-Fadrosh E.A."/>
            <person name="Kyrpides N.C."/>
            <person name="Woyke T."/>
        </authorList>
    </citation>
    <scope>NUCLEOTIDE SEQUENCE</scope>
    <source>
        <strain evidence="16">GVMAG-S-3300010158-109</strain>
    </source>
</reference>
<evidence type="ECO:0000256" key="12">
    <source>
        <dbReference type="ARBA" id="ARBA00023235"/>
    </source>
</evidence>
<dbReference type="FunFam" id="3.40.50.670:FF:000001">
    <property type="entry name" value="DNA topoisomerase 2"/>
    <property type="match status" value="1"/>
</dbReference>
<dbReference type="SMART" id="SM00434">
    <property type="entry name" value="TOP4c"/>
    <property type="match status" value="1"/>
</dbReference>
<dbReference type="PROSITE" id="PS52040">
    <property type="entry name" value="TOPO_IIA"/>
    <property type="match status" value="1"/>
</dbReference>
<protein>
    <recommendedName>
        <fullName evidence="5">DNA topoisomerase (ATP-hydrolyzing)</fullName>
        <ecNumber evidence="5">5.6.2.2</ecNumber>
    </recommendedName>
</protein>
<dbReference type="InterPro" id="IPR036890">
    <property type="entry name" value="HATPase_C_sf"/>
</dbReference>
<dbReference type="Pfam" id="PF01751">
    <property type="entry name" value="Toprim"/>
    <property type="match status" value="1"/>
</dbReference>
<keyword evidence="13" id="KW-0175">Coiled coil</keyword>
<feature type="domain" description="Topo IIA-type catalytic" evidence="15">
    <location>
        <begin position="678"/>
        <end position="1129"/>
    </location>
</feature>
<dbReference type="SUPFAM" id="SSF54211">
    <property type="entry name" value="Ribosomal protein S5 domain 2-like"/>
    <property type="match status" value="1"/>
</dbReference>
<organism evidence="16">
    <name type="scientific">viral metagenome</name>
    <dbReference type="NCBI Taxonomy" id="1070528"/>
    <lineage>
        <taxon>unclassified sequences</taxon>
        <taxon>metagenomes</taxon>
        <taxon>organismal metagenomes</taxon>
    </lineage>
</organism>
<evidence type="ECO:0000256" key="1">
    <source>
        <dbReference type="ARBA" id="ARBA00000185"/>
    </source>
</evidence>
<dbReference type="GO" id="GO:0005634">
    <property type="term" value="C:nucleus"/>
    <property type="evidence" value="ECO:0007669"/>
    <property type="project" value="TreeGrafter"/>
</dbReference>
<dbReference type="AlphaFoldDB" id="A0A6C0KGZ7"/>
<dbReference type="Gene3D" id="3.90.199.10">
    <property type="entry name" value="Topoisomerase II, domain 5"/>
    <property type="match status" value="1"/>
</dbReference>
<evidence type="ECO:0000256" key="4">
    <source>
        <dbReference type="ARBA" id="ARBA00011080"/>
    </source>
</evidence>
<dbReference type="PROSITE" id="PS50880">
    <property type="entry name" value="TOPRIM"/>
    <property type="match status" value="1"/>
</dbReference>
<evidence type="ECO:0000313" key="16">
    <source>
        <dbReference type="EMBL" id="QHU16057.1"/>
    </source>
</evidence>
<dbReference type="Pfam" id="PF00204">
    <property type="entry name" value="DNA_gyraseB"/>
    <property type="match status" value="1"/>
</dbReference>
<dbReference type="GO" id="GO:0003918">
    <property type="term" value="F:DNA topoisomerase type II (double strand cut, ATP-hydrolyzing) activity"/>
    <property type="evidence" value="ECO:0007669"/>
    <property type="project" value="UniProtKB-EC"/>
</dbReference>
<dbReference type="Gene3D" id="3.30.1360.40">
    <property type="match status" value="1"/>
</dbReference>
<dbReference type="InterPro" id="IPR001241">
    <property type="entry name" value="Topo_IIA"/>
</dbReference>
<dbReference type="Gene3D" id="3.30.565.10">
    <property type="entry name" value="Histidine kinase-like ATPase, C-terminal domain"/>
    <property type="match status" value="1"/>
</dbReference>
<dbReference type="Pfam" id="PF00521">
    <property type="entry name" value="DNA_topoisoIV"/>
    <property type="match status" value="1"/>
</dbReference>
<evidence type="ECO:0000256" key="7">
    <source>
        <dbReference type="ARBA" id="ARBA00022741"/>
    </source>
</evidence>
<keyword evidence="7" id="KW-0547">Nucleotide-binding</keyword>
<dbReference type="Gene3D" id="3.30.1490.30">
    <property type="match status" value="1"/>
</dbReference>
<comment type="catalytic activity">
    <reaction evidence="1">
        <text>ATP-dependent breakage, passage and rejoining of double-stranded DNA.</text>
        <dbReference type="EC" id="5.6.2.2"/>
    </reaction>
</comment>
<keyword evidence="12" id="KW-0413">Isomerase</keyword>
<keyword evidence="10" id="KW-0799">Topoisomerase</keyword>
<name>A0A6C0KGZ7_9ZZZZ</name>
<dbReference type="InterPro" id="IPR002205">
    <property type="entry name" value="Topo_IIA_dom_A"/>
</dbReference>
<dbReference type="GO" id="GO:0000819">
    <property type="term" value="P:sister chromatid segregation"/>
    <property type="evidence" value="ECO:0007669"/>
    <property type="project" value="TreeGrafter"/>
</dbReference>
<dbReference type="PANTHER" id="PTHR10169">
    <property type="entry name" value="DNA TOPOISOMERASE/GYRASE"/>
    <property type="match status" value="1"/>
</dbReference>
<evidence type="ECO:0000256" key="2">
    <source>
        <dbReference type="ARBA" id="ARBA00001913"/>
    </source>
</evidence>
<evidence type="ECO:0000256" key="10">
    <source>
        <dbReference type="ARBA" id="ARBA00023029"/>
    </source>
</evidence>
<dbReference type="InterPro" id="IPR006171">
    <property type="entry name" value="TOPRIM_dom"/>
</dbReference>
<evidence type="ECO:0000256" key="3">
    <source>
        <dbReference type="ARBA" id="ARBA00001946"/>
    </source>
</evidence>
<dbReference type="InterPro" id="IPR014721">
    <property type="entry name" value="Ribsml_uS5_D2-typ_fold_subgr"/>
</dbReference>
<comment type="similarity">
    <text evidence="4">Belongs to the type II topoisomerase family.</text>
</comment>
<feature type="coiled-coil region" evidence="13">
    <location>
        <begin position="1092"/>
        <end position="1119"/>
    </location>
</feature>
<dbReference type="FunFam" id="3.90.199.10:FF:000002">
    <property type="entry name" value="DNA topoisomerase 2"/>
    <property type="match status" value="1"/>
</dbReference>
<dbReference type="GO" id="GO:0046872">
    <property type="term" value="F:metal ion binding"/>
    <property type="evidence" value="ECO:0007669"/>
    <property type="project" value="UniProtKB-KW"/>
</dbReference>
<dbReference type="InterPro" id="IPR013757">
    <property type="entry name" value="Topo_IIA_A_a_sf"/>
</dbReference>
<evidence type="ECO:0000256" key="9">
    <source>
        <dbReference type="ARBA" id="ARBA00022842"/>
    </source>
</evidence>
<dbReference type="SMART" id="SM00433">
    <property type="entry name" value="TOP2c"/>
    <property type="match status" value="1"/>
</dbReference>
<evidence type="ECO:0000256" key="11">
    <source>
        <dbReference type="ARBA" id="ARBA00023125"/>
    </source>
</evidence>
<dbReference type="Gene3D" id="3.30.230.10">
    <property type="match status" value="1"/>
</dbReference>
<dbReference type="GO" id="GO:0006265">
    <property type="term" value="P:DNA topological change"/>
    <property type="evidence" value="ECO:0007669"/>
    <property type="project" value="InterPro"/>
</dbReference>
<comment type="cofactor">
    <cofactor evidence="2">
        <name>Ca(2+)</name>
        <dbReference type="ChEBI" id="CHEBI:29108"/>
    </cofactor>
</comment>
<dbReference type="GO" id="GO:0000712">
    <property type="term" value="P:resolution of meiotic recombination intermediates"/>
    <property type="evidence" value="ECO:0007669"/>
    <property type="project" value="TreeGrafter"/>
</dbReference>
<evidence type="ECO:0000256" key="5">
    <source>
        <dbReference type="ARBA" id="ARBA00012895"/>
    </source>
</evidence>
<dbReference type="GO" id="GO:0005524">
    <property type="term" value="F:ATP binding"/>
    <property type="evidence" value="ECO:0007669"/>
    <property type="project" value="UniProtKB-KW"/>
</dbReference>
<keyword evidence="9" id="KW-0460">Magnesium</keyword>
<dbReference type="Gene3D" id="1.10.268.10">
    <property type="entry name" value="Topoisomerase, domain 3"/>
    <property type="match status" value="1"/>
</dbReference>
<dbReference type="PRINTS" id="PR01158">
    <property type="entry name" value="TOPISMRASEII"/>
</dbReference>
<evidence type="ECO:0000256" key="13">
    <source>
        <dbReference type="SAM" id="Coils"/>
    </source>
</evidence>
<dbReference type="InterPro" id="IPR018522">
    <property type="entry name" value="TopoIIA_CS"/>
</dbReference>
<keyword evidence="8" id="KW-0067">ATP-binding</keyword>
<dbReference type="InterPro" id="IPR013758">
    <property type="entry name" value="Topo_IIA_A/C_ab"/>
</dbReference>
<proteinExistence type="inferred from homology"/>
<dbReference type="InterPro" id="IPR031660">
    <property type="entry name" value="TOPRIM_C"/>
</dbReference>
<dbReference type="InterPro" id="IPR050634">
    <property type="entry name" value="DNA_Topoisomerase_II"/>
</dbReference>